<dbReference type="GeneID" id="109080958"/>
<feature type="region of interest" description="Disordered" evidence="4">
    <location>
        <begin position="441"/>
        <end position="463"/>
    </location>
</feature>
<dbReference type="Proteomes" id="UP001155660">
    <property type="component" value="Chromosome B22"/>
</dbReference>
<dbReference type="RefSeq" id="XP_042604663.1">
    <property type="nucleotide sequence ID" value="XM_042748729.1"/>
</dbReference>
<evidence type="ECO:0000256" key="4">
    <source>
        <dbReference type="SAM" id="MobiDB-lite"/>
    </source>
</evidence>
<evidence type="ECO:0000313" key="7">
    <source>
        <dbReference type="RefSeq" id="XP_042604663.1"/>
    </source>
</evidence>
<feature type="compositionally biased region" description="Polar residues" evidence="4">
    <location>
        <begin position="1"/>
        <end position="10"/>
    </location>
</feature>
<organism evidence="7">
    <name type="scientific">Cyprinus carpio</name>
    <name type="common">Common carp</name>
    <dbReference type="NCBI Taxonomy" id="7962"/>
    <lineage>
        <taxon>Eukaryota</taxon>
        <taxon>Metazoa</taxon>
        <taxon>Chordata</taxon>
        <taxon>Craniata</taxon>
        <taxon>Vertebrata</taxon>
        <taxon>Euteleostomi</taxon>
        <taxon>Actinopterygii</taxon>
        <taxon>Neopterygii</taxon>
        <taxon>Teleostei</taxon>
        <taxon>Ostariophysi</taxon>
        <taxon>Cypriniformes</taxon>
        <taxon>Cyprinidae</taxon>
        <taxon>Cyprininae</taxon>
        <taxon>Cyprinus</taxon>
    </lineage>
</organism>
<evidence type="ECO:0000256" key="3">
    <source>
        <dbReference type="ARBA" id="ARBA00023134"/>
    </source>
</evidence>
<feature type="region of interest" description="Disordered" evidence="4">
    <location>
        <begin position="966"/>
        <end position="988"/>
    </location>
</feature>
<dbReference type="GO" id="GO:0005525">
    <property type="term" value="F:GTP binding"/>
    <property type="evidence" value="ECO:0007669"/>
    <property type="project" value="UniProtKB-KW"/>
</dbReference>
<dbReference type="PROSITE" id="PS51720">
    <property type="entry name" value="G_AIG1"/>
    <property type="match status" value="4"/>
</dbReference>
<gene>
    <name evidence="7" type="primary">LOC109080958</name>
</gene>
<dbReference type="InterPro" id="IPR045058">
    <property type="entry name" value="GIMA/IAN/Toc"/>
</dbReference>
<keyword evidence="3" id="KW-0342">GTP-binding</keyword>
<proteinExistence type="inferred from homology"/>
<keyword evidence="5" id="KW-0472">Membrane</keyword>
<dbReference type="KEGG" id="ccar:109080958"/>
<feature type="transmembrane region" description="Helical" evidence="5">
    <location>
        <begin position="913"/>
        <end position="937"/>
    </location>
</feature>
<keyword evidence="5" id="KW-1133">Transmembrane helix</keyword>
<name>A0A9Q9XMN1_CYPCA</name>
<dbReference type="PANTHER" id="PTHR10903:SF186">
    <property type="entry name" value="GTPASE IMAP FAMILY MEMBER 4-LIKE-RELATED"/>
    <property type="match status" value="1"/>
</dbReference>
<keyword evidence="5" id="KW-0812">Transmembrane</keyword>
<feature type="region of interest" description="Disordered" evidence="4">
    <location>
        <begin position="1"/>
        <end position="29"/>
    </location>
</feature>
<dbReference type="PANTHER" id="PTHR10903">
    <property type="entry name" value="GTPASE, IMAP FAMILY MEMBER-RELATED"/>
    <property type="match status" value="1"/>
</dbReference>
<feature type="compositionally biased region" description="Acidic residues" evidence="4">
    <location>
        <begin position="978"/>
        <end position="988"/>
    </location>
</feature>
<protein>
    <submittedName>
        <fullName evidence="7">GTPase IMAP family member 8-like</fullName>
    </submittedName>
</protein>
<dbReference type="OrthoDB" id="8954335at2759"/>
<feature type="compositionally biased region" description="Basic and acidic residues" evidence="4">
    <location>
        <begin position="441"/>
        <end position="459"/>
    </location>
</feature>
<dbReference type="Pfam" id="PF04548">
    <property type="entry name" value="AIG1"/>
    <property type="match status" value="4"/>
</dbReference>
<keyword evidence="2" id="KW-0547">Nucleotide-binding</keyword>
<feature type="domain" description="AIG1-type G" evidence="6">
    <location>
        <begin position="35"/>
        <end position="225"/>
    </location>
</feature>
<feature type="domain" description="AIG1-type G" evidence="6">
    <location>
        <begin position="680"/>
        <end position="880"/>
    </location>
</feature>
<accession>A0A9Q9XMN1</accession>
<evidence type="ECO:0000259" key="6">
    <source>
        <dbReference type="PROSITE" id="PS51720"/>
    </source>
</evidence>
<reference evidence="7" key="1">
    <citation type="submission" date="2025-08" db="UniProtKB">
        <authorList>
            <consortium name="RefSeq"/>
        </authorList>
    </citation>
    <scope>IDENTIFICATION</scope>
    <source>
        <tissue evidence="7">Muscle</tissue>
    </source>
</reference>
<comment type="similarity">
    <text evidence="1">Belongs to the TRAFAC class TrmE-Era-EngA-EngB-Septin-like GTPase superfamily. AIG1/Toc34/Toc159-like paraseptin GTPase family. IAN subfamily.</text>
</comment>
<dbReference type="AlphaFoldDB" id="A0A9Q9XMN1"/>
<feature type="domain" description="AIG1-type G" evidence="6">
    <location>
        <begin position="474"/>
        <end position="669"/>
    </location>
</feature>
<dbReference type="CDD" id="cd01852">
    <property type="entry name" value="AIG1"/>
    <property type="match status" value="2"/>
</dbReference>
<evidence type="ECO:0000256" key="1">
    <source>
        <dbReference type="ARBA" id="ARBA00008535"/>
    </source>
</evidence>
<dbReference type="FunFam" id="3.40.50.300:FF:000366">
    <property type="entry name" value="GTPase, IMAP family member 2"/>
    <property type="match status" value="2"/>
</dbReference>
<evidence type="ECO:0000256" key="2">
    <source>
        <dbReference type="ARBA" id="ARBA00022741"/>
    </source>
</evidence>
<dbReference type="InterPro" id="IPR006703">
    <property type="entry name" value="G_AIG1"/>
</dbReference>
<feature type="domain" description="AIG1-type G" evidence="6">
    <location>
        <begin position="239"/>
        <end position="438"/>
    </location>
</feature>
<sequence>MADGSGPSSQPEEDQDSSFHRRGSKREPPEMFLGKDELRIVLLGSNADVKAFCGNTILGKKVFSESPSHWNLFEWHDGMVLERCVMVINTPDLLDPIHCPEKQDMERFFDLAYPGPHALLLVLKPGTFTDLEKEALKLINIVFGAGASEYVIIVFMHEEQEYASNEDSDNVSRAVESLQQTCRCPHHHLQKNGDQSEVQKLLESIEKMLEENGGHHLKIPDEPRPVANKPLQGIPLYSLSTRRIVLLGKSGAGKSAAGNTILGQREFRSERGKRSVTRKSSEKHTTVSGRSVSVVDTPGFFHAQIKTEELTIEVKRCVYLSSPGPHAFLIVFPVIMRFTEMEQQIPQKIETMFGEGVLKYSIILFTHGDRIDKPIESFIKQNCKLRDLVDQCGGRYHVFNNINENNREQVNDLLQKIDRMIEQNGGGHYSNQMFEDAHRFRQEEEEQRRREEERRKLQEKGGGIKTEGTNLLPKVCLHLVMLGRTGAGKSSTGNTILGREAFSLMKSYKSVTREIAAEVGEVCGFAVIVYDTPGFSGTESEEELGQYKEVLQNCTSGLCVFLLVLQGDRFTQEDQKIVEKIEELLEEKRVENTWILFTRVDQLYKENKTINKVINETEFLKNLTQKYEGRFHVFNNKTKVPSDQVKSLITKVFQRALQRFSKNPWQSIPVNIQDISADSHSFRRIVLLGRRGVGKSAAGNTILGQNVFKSTRGSNAVTRECTEKHATVSGRKVSVVDTPPFFGTEMNPKQLMTEIARSVYLSSPGPHAFLIVFNVNMKITEQEQKIPQMIETMFGEGVLKYSIILFTHGDLLRGESMEQAIEKNNSLRRLVDQCGGRYHIFNNKDQNNRKQAYDLQQKSNTMIEQNGGGHYRSQMYEDAHRFKQEEIERALRDEELRQREEGRRKPQLNSFRSVLIVTAVCAGAIVAALVGAALAGVPGVTAAVGAIVGSAAAAGAFDDVAIWTQRRQKEKEERKQEDENEEERDLRE</sequence>
<feature type="compositionally biased region" description="Basic and acidic residues" evidence="4">
    <location>
        <begin position="967"/>
        <end position="977"/>
    </location>
</feature>
<evidence type="ECO:0000256" key="5">
    <source>
        <dbReference type="SAM" id="Phobius"/>
    </source>
</evidence>